<proteinExistence type="predicted"/>
<accession>A0A9X9I618</accession>
<evidence type="ECO:0000313" key="1">
    <source>
        <dbReference type="EMBL" id="UTG76073.1"/>
    </source>
</evidence>
<dbReference type="AlphaFoldDB" id="A0A9X9I618"/>
<dbReference type="PROSITE" id="PS51257">
    <property type="entry name" value="PROKAR_LIPOPROTEIN"/>
    <property type="match status" value="1"/>
</dbReference>
<evidence type="ECO:0000313" key="2">
    <source>
        <dbReference type="Proteomes" id="UP001057336"/>
    </source>
</evidence>
<gene>
    <name evidence="1" type="ORF">KCG53_03890</name>
</gene>
<dbReference type="Proteomes" id="UP001057336">
    <property type="component" value="Chromosome"/>
</dbReference>
<sequence>MKIKILLLAFSFTALIGCSSDYDDAKTYLKCGIAARHLEQFKGLDKIQQKLDRFNNLQLLTPEI</sequence>
<reference evidence="1" key="1">
    <citation type="submission" date="2021-04" db="EMBL/GenBank/DDBJ databases">
        <title>Characterizing Neisseria spp. as novel respiratory pathobionts in bronchiectasis.</title>
        <authorList>
            <person name="Li L."/>
            <person name="Mac Aogain M."/>
            <person name="Xu T."/>
            <person name="Jaggi T.K."/>
            <person name="Chan L.Y."/>
            <person name="Keir H.R."/>
            <person name="Dicker A.J."/>
            <person name="Qu J."/>
            <person name="Liu Y."/>
            <person name="Chen H.S."/>
            <person name="Koh M.S."/>
            <person name="Ong T.H."/>
            <person name="Lim A.Y.H."/>
            <person name="Abisheganaden J."/>
            <person name="Low T.B."/>
            <person name="Oliver B.G."/>
            <person name="Tan N.S."/>
            <person name="Fang M."/>
            <person name="Chalmers J.D."/>
            <person name="Chotirmall S.H."/>
        </authorList>
    </citation>
    <scope>NUCLEOTIDE SEQUENCE</scope>
    <source>
        <strain evidence="1">CG0073</strain>
    </source>
</reference>
<dbReference type="EMBL" id="CP073118">
    <property type="protein sequence ID" value="UTG76073.1"/>
    <property type="molecule type" value="Genomic_DNA"/>
</dbReference>
<organism evidence="1 2">
    <name type="scientific">Neisseria subflava</name>
    <dbReference type="NCBI Taxonomy" id="28449"/>
    <lineage>
        <taxon>Bacteria</taxon>
        <taxon>Pseudomonadati</taxon>
        <taxon>Pseudomonadota</taxon>
        <taxon>Betaproteobacteria</taxon>
        <taxon>Neisseriales</taxon>
        <taxon>Neisseriaceae</taxon>
        <taxon>Neisseria</taxon>
    </lineage>
</organism>
<name>A0A9X9I618_NEISU</name>
<evidence type="ECO:0008006" key="3">
    <source>
        <dbReference type="Google" id="ProtNLM"/>
    </source>
</evidence>
<protein>
    <recommendedName>
        <fullName evidence="3">Lipoprotein</fullName>
    </recommendedName>
</protein>